<sequence length="130" mass="14094">MKNETPRVERFFKVALCVRKISVLLITAPLLLSPVMAFANNGAIAFRGQVTNPGCAVQFSTDSIVTQDVRYVEVSDRITLKVNTLRNVCDGEVVPFSVRYEALSGTPGQAVGSETTVVEGRAGIITLTYQ</sequence>
<proteinExistence type="predicted"/>
<evidence type="ECO:0000256" key="1">
    <source>
        <dbReference type="SAM" id="SignalP"/>
    </source>
</evidence>
<accession>A0A1C7YYB0</accession>
<reference evidence="2 3" key="1">
    <citation type="submission" date="2015-07" db="EMBL/GenBank/DDBJ databases">
        <title>Draft genome sequence of a diazotrophic, plant growth-promoting rhizobacterium of the Pseudomonas syringae complex.</title>
        <authorList>
            <person name="Patten C.L."/>
            <person name="Jeong H."/>
        </authorList>
    </citation>
    <scope>NUCLEOTIDE SEQUENCE [LARGE SCALE GENOMIC DNA]</scope>
    <source>
        <strain evidence="2 3">GR12-2</strain>
    </source>
</reference>
<gene>
    <name evidence="2" type="ORF">AFK24_22290</name>
</gene>
<dbReference type="Proteomes" id="UP000093104">
    <property type="component" value="Unassembled WGS sequence"/>
</dbReference>
<feature type="chain" id="PRO_5008891916" description="Type 1 fimbrial protein" evidence="1">
    <location>
        <begin position="40"/>
        <end position="130"/>
    </location>
</feature>
<comment type="caution">
    <text evidence="2">The sequence shown here is derived from an EMBL/GenBank/DDBJ whole genome shotgun (WGS) entry which is preliminary data.</text>
</comment>
<evidence type="ECO:0000313" key="2">
    <source>
        <dbReference type="EMBL" id="OCR22774.1"/>
    </source>
</evidence>
<feature type="signal peptide" evidence="1">
    <location>
        <begin position="1"/>
        <end position="39"/>
    </location>
</feature>
<evidence type="ECO:0000313" key="3">
    <source>
        <dbReference type="Proteomes" id="UP000093104"/>
    </source>
</evidence>
<keyword evidence="1" id="KW-0732">Signal</keyword>
<name>A0A1C7YYB0_PSESX</name>
<evidence type="ECO:0008006" key="4">
    <source>
        <dbReference type="Google" id="ProtNLM"/>
    </source>
</evidence>
<dbReference type="OrthoDB" id="6900888at2"/>
<dbReference type="EMBL" id="LGSI01000066">
    <property type="protein sequence ID" value="OCR22774.1"/>
    <property type="molecule type" value="Genomic_DNA"/>
</dbReference>
<dbReference type="AlphaFoldDB" id="A0A1C7YYB0"/>
<dbReference type="RefSeq" id="WP_065835297.1">
    <property type="nucleotide sequence ID" value="NZ_LGSI01000066.1"/>
</dbReference>
<organism evidence="2 3">
    <name type="scientific">Pseudomonas syringae</name>
    <dbReference type="NCBI Taxonomy" id="317"/>
    <lineage>
        <taxon>Bacteria</taxon>
        <taxon>Pseudomonadati</taxon>
        <taxon>Pseudomonadota</taxon>
        <taxon>Gammaproteobacteria</taxon>
        <taxon>Pseudomonadales</taxon>
        <taxon>Pseudomonadaceae</taxon>
        <taxon>Pseudomonas</taxon>
    </lineage>
</organism>
<protein>
    <recommendedName>
        <fullName evidence="4">Type 1 fimbrial protein</fullName>
    </recommendedName>
</protein>